<evidence type="ECO:0000313" key="3">
    <source>
        <dbReference type="EMBL" id="GAA1855490.1"/>
    </source>
</evidence>
<keyword evidence="4" id="KW-1185">Reference proteome</keyword>
<accession>A0ABP4ZFV3</accession>
<dbReference type="Pfam" id="PF13546">
    <property type="entry name" value="DDE_5"/>
    <property type="match status" value="1"/>
</dbReference>
<feature type="domain" description="Transposase IS701-like DDE" evidence="2">
    <location>
        <begin position="47"/>
        <end position="273"/>
    </location>
</feature>
<dbReference type="InterPro" id="IPR038721">
    <property type="entry name" value="IS701-like_DDE_dom"/>
</dbReference>
<dbReference type="PANTHER" id="PTHR33627">
    <property type="entry name" value="TRANSPOSASE"/>
    <property type="match status" value="1"/>
</dbReference>
<name>A0ABP4ZFV3_9MICO</name>
<dbReference type="InterPro" id="IPR039365">
    <property type="entry name" value="IS701-like"/>
</dbReference>
<reference evidence="4" key="1">
    <citation type="journal article" date="2019" name="Int. J. Syst. Evol. Microbiol.">
        <title>The Global Catalogue of Microorganisms (GCM) 10K type strain sequencing project: providing services to taxonomists for standard genome sequencing and annotation.</title>
        <authorList>
            <consortium name="The Broad Institute Genomics Platform"/>
            <consortium name="The Broad Institute Genome Sequencing Center for Infectious Disease"/>
            <person name="Wu L."/>
            <person name="Ma J."/>
        </authorList>
    </citation>
    <scope>NUCLEOTIDE SEQUENCE [LARGE SCALE GENOMIC DNA]</scope>
    <source>
        <strain evidence="4">JCM 14326</strain>
    </source>
</reference>
<protein>
    <submittedName>
        <fullName evidence="3">Transposase</fullName>
    </submittedName>
</protein>
<dbReference type="PANTHER" id="PTHR33627:SF1">
    <property type="entry name" value="TRANSPOSASE"/>
    <property type="match status" value="1"/>
</dbReference>
<proteinExistence type="predicted"/>
<sequence>MSQVLEIDSALLSRAPGDVPAMDGSAPGIPRGGRGSHAGLLRELGPELFRSLERRDQQTKAMQYVHALLTTPGRKSVRNIARAVGGAAAAQSLHHFVSRSPWDWGPVRAASARQLVEGVSPRAWVVHQTVIPKAGRNTVGVQRAFDPGSGRTVNGQRTLDLWAASATASAPVDWHLRLPDSWLGDAGSRRAAEIPDHVEPVDVAGAVLAMRARLVEEWRLPALPLVLDSRELDSASLLPLLAARGIGFVARISRDLPLRLDGVARTGPPRRARDLLAEQARRRQVIAGAPAGAGGKPVMAVTLPVRAAVPAGPGGGPAGTVTRAGGGPGRVAAGVPGAGTPLMLLGLGELGGPWPGEAWLTNLPDARPTTLHAYTRLIDQVERDFAAASRTVGLCDFTGRTYGGWHRHITLASTASAIIRLSR</sequence>
<dbReference type="Proteomes" id="UP001501094">
    <property type="component" value="Unassembled WGS sequence"/>
</dbReference>
<evidence type="ECO:0000259" key="2">
    <source>
        <dbReference type="Pfam" id="PF13546"/>
    </source>
</evidence>
<comment type="caution">
    <text evidence="3">The sequence shown here is derived from an EMBL/GenBank/DDBJ whole genome shotgun (WGS) entry which is preliminary data.</text>
</comment>
<evidence type="ECO:0000256" key="1">
    <source>
        <dbReference type="SAM" id="MobiDB-lite"/>
    </source>
</evidence>
<evidence type="ECO:0000313" key="4">
    <source>
        <dbReference type="Proteomes" id="UP001501094"/>
    </source>
</evidence>
<feature type="region of interest" description="Disordered" evidence="1">
    <location>
        <begin position="16"/>
        <end position="37"/>
    </location>
</feature>
<dbReference type="EMBL" id="BAAANL010000002">
    <property type="protein sequence ID" value="GAA1855490.1"/>
    <property type="molecule type" value="Genomic_DNA"/>
</dbReference>
<organism evidence="3 4">
    <name type="scientific">Myceligenerans crystallogenes</name>
    <dbReference type="NCBI Taxonomy" id="316335"/>
    <lineage>
        <taxon>Bacteria</taxon>
        <taxon>Bacillati</taxon>
        <taxon>Actinomycetota</taxon>
        <taxon>Actinomycetes</taxon>
        <taxon>Micrococcales</taxon>
        <taxon>Promicromonosporaceae</taxon>
        <taxon>Myceligenerans</taxon>
    </lineage>
</organism>
<gene>
    <name evidence="3" type="ORF">GCM10009751_10450</name>
</gene>